<name>A0A1U7YU92_NELNU</name>
<dbReference type="eggNOG" id="KOG0504">
    <property type="taxonomic scope" value="Eukaryota"/>
</dbReference>
<dbReference type="STRING" id="4432.A0A1U7YU92"/>
<proteinExistence type="predicted"/>
<dbReference type="OMA" id="DAFESGC"/>
<reference evidence="2" key="1">
    <citation type="submission" date="2025-08" db="UniProtKB">
        <authorList>
            <consortium name="RefSeq"/>
        </authorList>
    </citation>
    <scope>IDENTIFICATION</scope>
</reference>
<dbReference type="PANTHER" id="PTHR24177:SF365">
    <property type="entry name" value="ANKYRIN REPEAT-CONTAINING PROTEIN NPR4-LIKE ISOFORM X1"/>
    <property type="match status" value="1"/>
</dbReference>
<dbReference type="AlphaFoldDB" id="A0A1U7YU92"/>
<dbReference type="RefSeq" id="XP_010242785.1">
    <property type="nucleotide sequence ID" value="XM_010244483.2"/>
</dbReference>
<dbReference type="InterPro" id="IPR036770">
    <property type="entry name" value="Ankyrin_rpt-contain_sf"/>
</dbReference>
<gene>
    <name evidence="2" type="primary">LOC104587044</name>
</gene>
<dbReference type="Pfam" id="PF13962">
    <property type="entry name" value="PGG"/>
    <property type="match status" value="1"/>
</dbReference>
<keyword evidence="1" id="KW-1185">Reference proteome</keyword>
<protein>
    <submittedName>
        <fullName evidence="2">Protein ACCELERATED CELL DEATH 6-like</fullName>
    </submittedName>
</protein>
<evidence type="ECO:0000313" key="1">
    <source>
        <dbReference type="Proteomes" id="UP000189703"/>
    </source>
</evidence>
<dbReference type="SUPFAM" id="SSF48403">
    <property type="entry name" value="Ankyrin repeat"/>
    <property type="match status" value="1"/>
</dbReference>
<dbReference type="Gene3D" id="1.25.40.20">
    <property type="entry name" value="Ankyrin repeat-containing domain"/>
    <property type="match status" value="1"/>
</dbReference>
<accession>A0A1U7YU92</accession>
<dbReference type="GeneID" id="104587044"/>
<dbReference type="KEGG" id="nnu:104587044"/>
<dbReference type="InterPro" id="IPR026961">
    <property type="entry name" value="PGG_dom"/>
</dbReference>
<organism evidence="1 2">
    <name type="scientific">Nelumbo nucifera</name>
    <name type="common">Sacred lotus</name>
    <dbReference type="NCBI Taxonomy" id="4432"/>
    <lineage>
        <taxon>Eukaryota</taxon>
        <taxon>Viridiplantae</taxon>
        <taxon>Streptophyta</taxon>
        <taxon>Embryophyta</taxon>
        <taxon>Tracheophyta</taxon>
        <taxon>Spermatophyta</taxon>
        <taxon>Magnoliopsida</taxon>
        <taxon>Proteales</taxon>
        <taxon>Nelumbonaceae</taxon>
        <taxon>Nelumbo</taxon>
    </lineage>
</organism>
<dbReference type="Proteomes" id="UP000189703">
    <property type="component" value="Unplaced"/>
</dbReference>
<sequence length="733" mass="83079">MSSLSKAMVREVLTYDNYDDWKILMKNYLVGKNLWGIVDETEREPPTDDPSYAAWREKNSKALHAIQISCGTDMFSHVKKLSSAREAWKCLANECMSAWGRSRKITETLSSQSQKMKEVLGDDGGESLSKYRILYNAAFYGDWKTAKRFIDKHPEALTAGIDNWSKTALHVAAFFGNTNFVVELVKILPPEKLAIQNLVGSTAFHLVTEGGTRKMAEAMLEKNPGLFHIRDFNGITPLLSAANFCRKDVLQYLYGCATDACLNSTIEDSAALLVHLIAADCYGMALDLLHRCPEVASTHVNGETALDFLARKPYAFKSRNRFGFWHRQIYSWVHVELPTHSHTDKKFYKDEEDSLEEEQVSINGSHQRSSTHLVLCYINQLLWIVLQRIVPSIKSVRKSKLMHLQARELVEHLFKNVLMAVKNDHKVEKLLGPPLIAATEFGIVEFLEMTLKYYPRLIEYPDANLRCILHVAVLNRQEMIFNHLKKTGRHLALRTFDRDIYLNNILHLAAKLAPPQQLNCVSGAALQLQRELQWFKVVEKLAPPKYREWKNSHGLKPQLLFSEEHKDLVANGEVWMKETATSCTVAAALIITIMFAAAFTVPGGIQSDTGNPIFVTSKSFMVFVISDAFALFSSSTSMLMFLSILTSRYAEDDFLKSLPQKLIIGLAMLFFSIAAMMTTFCSTIFIMLCSRLRLISIVLTSLAVVPVTLFAFLQFPLFIDMVFYTYGSGIFRY</sequence>
<dbReference type="GO" id="GO:0016020">
    <property type="term" value="C:membrane"/>
    <property type="evidence" value="ECO:0000318"/>
    <property type="project" value="GO_Central"/>
</dbReference>
<dbReference type="InterPro" id="IPR002110">
    <property type="entry name" value="Ankyrin_rpt"/>
</dbReference>
<dbReference type="SMART" id="SM00248">
    <property type="entry name" value="ANK"/>
    <property type="match status" value="3"/>
</dbReference>
<dbReference type="Pfam" id="PF14223">
    <property type="entry name" value="Retrotran_gag_2"/>
    <property type="match status" value="1"/>
</dbReference>
<evidence type="ECO:0000313" key="2">
    <source>
        <dbReference type="RefSeq" id="XP_010242785.1"/>
    </source>
</evidence>
<dbReference type="PANTHER" id="PTHR24177">
    <property type="entry name" value="CASKIN"/>
    <property type="match status" value="1"/>
</dbReference>
<dbReference type="OrthoDB" id="1880601at2759"/>